<evidence type="ECO:0000256" key="1">
    <source>
        <dbReference type="SAM" id="MobiDB-lite"/>
    </source>
</evidence>
<proteinExistence type="predicted"/>
<dbReference type="Proteomes" id="UP000266841">
    <property type="component" value="Unassembled WGS sequence"/>
</dbReference>
<organism evidence="2 3">
    <name type="scientific">Thalassiosira oceanica</name>
    <name type="common">Marine diatom</name>
    <dbReference type="NCBI Taxonomy" id="159749"/>
    <lineage>
        <taxon>Eukaryota</taxon>
        <taxon>Sar</taxon>
        <taxon>Stramenopiles</taxon>
        <taxon>Ochrophyta</taxon>
        <taxon>Bacillariophyta</taxon>
        <taxon>Coscinodiscophyceae</taxon>
        <taxon>Thalassiosirophycidae</taxon>
        <taxon>Thalassiosirales</taxon>
        <taxon>Thalassiosiraceae</taxon>
        <taxon>Thalassiosira</taxon>
    </lineage>
</organism>
<dbReference type="EMBL" id="AGNL01050569">
    <property type="protein sequence ID" value="EJK43838.1"/>
    <property type="molecule type" value="Genomic_DNA"/>
</dbReference>
<feature type="region of interest" description="Disordered" evidence="1">
    <location>
        <begin position="1"/>
        <end position="41"/>
    </location>
</feature>
<accession>K0QY81</accession>
<sequence>MTYSDGHPSTAPVDKEQNDVRLTAAKTRANDRRTRANRRTRSDRLARRARLDRVEAELATLDAAFARLEAKIEATTIQEHHEARLTAAKPRAYDVVTEANLEAKRDSFAEAIQATTTRLEAIIKAAYSLSDVPAEED</sequence>
<evidence type="ECO:0000313" key="2">
    <source>
        <dbReference type="EMBL" id="EJK43838.1"/>
    </source>
</evidence>
<name>K0QY81_THAOC</name>
<feature type="non-terminal residue" evidence="2">
    <location>
        <position position="137"/>
    </location>
</feature>
<feature type="compositionally biased region" description="Basic and acidic residues" evidence="1">
    <location>
        <begin position="28"/>
        <end position="41"/>
    </location>
</feature>
<dbReference type="AlphaFoldDB" id="K0QY81"/>
<keyword evidence="3" id="KW-1185">Reference proteome</keyword>
<reference evidence="2 3" key="1">
    <citation type="journal article" date="2012" name="Genome Biol.">
        <title>Genome and low-iron response of an oceanic diatom adapted to chronic iron limitation.</title>
        <authorList>
            <person name="Lommer M."/>
            <person name="Specht M."/>
            <person name="Roy A.S."/>
            <person name="Kraemer L."/>
            <person name="Andreson R."/>
            <person name="Gutowska M.A."/>
            <person name="Wolf J."/>
            <person name="Bergner S.V."/>
            <person name="Schilhabel M.B."/>
            <person name="Klostermeier U.C."/>
            <person name="Beiko R.G."/>
            <person name="Rosenstiel P."/>
            <person name="Hippler M."/>
            <person name="Laroche J."/>
        </authorList>
    </citation>
    <scope>NUCLEOTIDE SEQUENCE [LARGE SCALE GENOMIC DNA]</scope>
    <source>
        <strain evidence="2 3">CCMP1005</strain>
    </source>
</reference>
<comment type="caution">
    <text evidence="2">The sequence shown here is derived from an EMBL/GenBank/DDBJ whole genome shotgun (WGS) entry which is preliminary data.</text>
</comment>
<gene>
    <name evidence="2" type="ORF">THAOC_37678</name>
</gene>
<evidence type="ECO:0000313" key="3">
    <source>
        <dbReference type="Proteomes" id="UP000266841"/>
    </source>
</evidence>
<protein>
    <submittedName>
        <fullName evidence="2">Uncharacterized protein</fullName>
    </submittedName>
</protein>